<dbReference type="Proteomes" id="UP001311915">
    <property type="component" value="Unassembled WGS sequence"/>
</dbReference>
<sequence length="236" mass="26866">MGADESNKTNSELWYDNLMHNNEKMKTEKVQQQQQEQHLTDLENTNEESNLHDEVQQQLIDVEKDSNRSVLQEVVQKHLDMVNNINNLLDSETNGIDGDKGKDAYPEVENEQVDKDGDKTQSQQQMVEKKMEIEGLTEPLPQAIIALTVDSPVKVLHDIVAHNINEINEQQHVEANDEISKEDADEDQNQHNLNHALKVANLSPDVQSKGKKNRANAETNKSTRTIPRRSAKSVYK</sequence>
<evidence type="ECO:0000256" key="1">
    <source>
        <dbReference type="SAM" id="MobiDB-lite"/>
    </source>
</evidence>
<dbReference type="EMBL" id="JAWPEI010000010">
    <property type="protein sequence ID" value="KAK4714205.1"/>
    <property type="molecule type" value="Genomic_DNA"/>
</dbReference>
<feature type="region of interest" description="Disordered" evidence="1">
    <location>
        <begin position="22"/>
        <end position="56"/>
    </location>
</feature>
<feature type="compositionally biased region" description="Basic residues" evidence="1">
    <location>
        <begin position="226"/>
        <end position="236"/>
    </location>
</feature>
<feature type="region of interest" description="Disordered" evidence="1">
    <location>
        <begin position="89"/>
        <end position="121"/>
    </location>
</feature>
<dbReference type="AlphaFoldDB" id="A0AAV9KL61"/>
<accession>A0AAV9KL61</accession>
<evidence type="ECO:0000313" key="2">
    <source>
        <dbReference type="EMBL" id="KAK4714205.1"/>
    </source>
</evidence>
<keyword evidence="3" id="KW-1185">Reference proteome</keyword>
<proteinExistence type="predicted"/>
<gene>
    <name evidence="2" type="ORF">R3W88_020112</name>
</gene>
<feature type="compositionally biased region" description="Polar residues" evidence="1">
    <location>
        <begin position="216"/>
        <end position="225"/>
    </location>
</feature>
<protein>
    <submittedName>
        <fullName evidence="2">Uncharacterized protein</fullName>
    </submittedName>
</protein>
<evidence type="ECO:0000313" key="3">
    <source>
        <dbReference type="Proteomes" id="UP001311915"/>
    </source>
</evidence>
<comment type="caution">
    <text evidence="2">The sequence shown here is derived from an EMBL/GenBank/DDBJ whole genome shotgun (WGS) entry which is preliminary data.</text>
</comment>
<feature type="region of interest" description="Disordered" evidence="1">
    <location>
        <begin position="198"/>
        <end position="236"/>
    </location>
</feature>
<reference evidence="2 3" key="1">
    <citation type="submission" date="2023-10" db="EMBL/GenBank/DDBJ databases">
        <title>Genome-Wide Identification Analysis in wild type Solanum Pinnatisectum Reveals Some Genes Defensing Phytophthora Infestans.</title>
        <authorList>
            <person name="Sun C."/>
        </authorList>
    </citation>
    <scope>NUCLEOTIDE SEQUENCE [LARGE SCALE GENOMIC DNA]</scope>
    <source>
        <strain evidence="2">LQN</strain>
        <tissue evidence="2">Leaf</tissue>
    </source>
</reference>
<organism evidence="2 3">
    <name type="scientific">Solanum pinnatisectum</name>
    <name type="common">tansyleaf nightshade</name>
    <dbReference type="NCBI Taxonomy" id="50273"/>
    <lineage>
        <taxon>Eukaryota</taxon>
        <taxon>Viridiplantae</taxon>
        <taxon>Streptophyta</taxon>
        <taxon>Embryophyta</taxon>
        <taxon>Tracheophyta</taxon>
        <taxon>Spermatophyta</taxon>
        <taxon>Magnoliopsida</taxon>
        <taxon>eudicotyledons</taxon>
        <taxon>Gunneridae</taxon>
        <taxon>Pentapetalae</taxon>
        <taxon>asterids</taxon>
        <taxon>lamiids</taxon>
        <taxon>Solanales</taxon>
        <taxon>Solanaceae</taxon>
        <taxon>Solanoideae</taxon>
        <taxon>Solaneae</taxon>
        <taxon>Solanum</taxon>
    </lineage>
</organism>
<name>A0AAV9KL61_9SOLN</name>